<dbReference type="AlphaFoldDB" id="A0AAF3EHC4"/>
<sequence>MNNGTPSGVTIEDQLRHVDRVIKECDQSRKSLEAVSRRLDDLHDEVKRYRDFLGHEKARRDPALYKTSNMEKASVYNVSICDTMGSLTNQLTQEWSEKLRVIHSLLTSPTPSTPGSRSSDRN</sequence>
<evidence type="ECO:0000313" key="1">
    <source>
        <dbReference type="Proteomes" id="UP000887575"/>
    </source>
</evidence>
<dbReference type="WBParaSite" id="MBELARI_LOCUS13404">
    <property type="protein sequence ID" value="MBELARI_LOCUS13404"/>
    <property type="gene ID" value="MBELARI_LOCUS13404"/>
</dbReference>
<protein>
    <submittedName>
        <fullName evidence="2">Uncharacterized protein</fullName>
    </submittedName>
</protein>
<organism evidence="1 2">
    <name type="scientific">Mesorhabditis belari</name>
    <dbReference type="NCBI Taxonomy" id="2138241"/>
    <lineage>
        <taxon>Eukaryota</taxon>
        <taxon>Metazoa</taxon>
        <taxon>Ecdysozoa</taxon>
        <taxon>Nematoda</taxon>
        <taxon>Chromadorea</taxon>
        <taxon>Rhabditida</taxon>
        <taxon>Rhabditina</taxon>
        <taxon>Rhabditomorpha</taxon>
        <taxon>Rhabditoidea</taxon>
        <taxon>Rhabditidae</taxon>
        <taxon>Mesorhabditinae</taxon>
        <taxon>Mesorhabditis</taxon>
    </lineage>
</organism>
<dbReference type="Proteomes" id="UP000887575">
    <property type="component" value="Unassembled WGS sequence"/>
</dbReference>
<name>A0AAF3EHC4_9BILA</name>
<accession>A0AAF3EHC4</accession>
<reference evidence="2" key="1">
    <citation type="submission" date="2024-02" db="UniProtKB">
        <authorList>
            <consortium name="WormBaseParasite"/>
        </authorList>
    </citation>
    <scope>IDENTIFICATION</scope>
</reference>
<proteinExistence type="predicted"/>
<evidence type="ECO:0000313" key="2">
    <source>
        <dbReference type="WBParaSite" id="MBELARI_LOCUS13404"/>
    </source>
</evidence>
<keyword evidence="1" id="KW-1185">Reference proteome</keyword>